<evidence type="ECO:0000256" key="6">
    <source>
        <dbReference type="RuleBase" id="RU000481"/>
    </source>
</evidence>
<keyword evidence="9" id="KW-1185">Reference proteome</keyword>
<organism evidence="8 9">
    <name type="scientific">Frigoriflavimonas asaccharolytica</name>
    <dbReference type="NCBI Taxonomy" id="2735899"/>
    <lineage>
        <taxon>Bacteria</taxon>
        <taxon>Pseudomonadati</taxon>
        <taxon>Bacteroidota</taxon>
        <taxon>Flavobacteriia</taxon>
        <taxon>Flavobacteriales</taxon>
        <taxon>Weeksellaceae</taxon>
        <taxon>Frigoriflavimonas</taxon>
    </lineage>
</organism>
<gene>
    <name evidence="8" type="ORF">HNQ03_002113</name>
</gene>
<dbReference type="InterPro" id="IPR015421">
    <property type="entry name" value="PyrdxlP-dep_Trfase_major"/>
</dbReference>
<evidence type="ECO:0000256" key="5">
    <source>
        <dbReference type="ARBA" id="ARBA00022898"/>
    </source>
</evidence>
<dbReference type="FunFam" id="3.40.640.10:FF:000033">
    <property type="entry name" value="Aspartate aminotransferase"/>
    <property type="match status" value="1"/>
</dbReference>
<protein>
    <recommendedName>
        <fullName evidence="6">Aminotransferase</fullName>
        <ecNumber evidence="6">2.6.1.-</ecNumber>
    </recommendedName>
</protein>
<accession>A0A8J8G7Q5</accession>
<dbReference type="EC" id="2.6.1.-" evidence="6"/>
<dbReference type="GO" id="GO:0006520">
    <property type="term" value="P:amino acid metabolic process"/>
    <property type="evidence" value="ECO:0007669"/>
    <property type="project" value="InterPro"/>
</dbReference>
<evidence type="ECO:0000259" key="7">
    <source>
        <dbReference type="Pfam" id="PF00155"/>
    </source>
</evidence>
<comment type="caution">
    <text evidence="8">The sequence shown here is derived from an EMBL/GenBank/DDBJ whole genome shotgun (WGS) entry which is preliminary data.</text>
</comment>
<proteinExistence type="inferred from homology"/>
<dbReference type="InterPro" id="IPR050596">
    <property type="entry name" value="AspAT/PAT-like"/>
</dbReference>
<dbReference type="PANTHER" id="PTHR46383">
    <property type="entry name" value="ASPARTATE AMINOTRANSFERASE"/>
    <property type="match status" value="1"/>
</dbReference>
<dbReference type="GO" id="GO:0008483">
    <property type="term" value="F:transaminase activity"/>
    <property type="evidence" value="ECO:0007669"/>
    <property type="project" value="UniProtKB-KW"/>
</dbReference>
<feature type="domain" description="Aminotransferase class I/classII large" evidence="7">
    <location>
        <begin position="14"/>
        <end position="371"/>
    </location>
</feature>
<dbReference type="CDD" id="cd00609">
    <property type="entry name" value="AAT_like"/>
    <property type="match status" value="1"/>
</dbReference>
<dbReference type="InterPro" id="IPR015422">
    <property type="entry name" value="PyrdxlP-dep_Trfase_small"/>
</dbReference>
<dbReference type="SUPFAM" id="SSF53383">
    <property type="entry name" value="PLP-dependent transferases"/>
    <property type="match status" value="1"/>
</dbReference>
<dbReference type="GO" id="GO:0030170">
    <property type="term" value="F:pyridoxal phosphate binding"/>
    <property type="evidence" value="ECO:0007669"/>
    <property type="project" value="InterPro"/>
</dbReference>
<dbReference type="PROSITE" id="PS00105">
    <property type="entry name" value="AA_TRANSFER_CLASS_1"/>
    <property type="match status" value="1"/>
</dbReference>
<name>A0A8J8G7Q5_9FLAO</name>
<dbReference type="Gene3D" id="3.90.1150.10">
    <property type="entry name" value="Aspartate Aminotransferase, domain 1"/>
    <property type="match status" value="1"/>
</dbReference>
<dbReference type="InterPro" id="IPR004839">
    <property type="entry name" value="Aminotransferase_I/II_large"/>
</dbReference>
<dbReference type="PANTHER" id="PTHR46383:SF1">
    <property type="entry name" value="ASPARTATE AMINOTRANSFERASE"/>
    <property type="match status" value="1"/>
</dbReference>
<keyword evidence="3 6" id="KW-0032">Aminotransferase</keyword>
<reference evidence="8" key="1">
    <citation type="submission" date="2020-05" db="EMBL/GenBank/DDBJ databases">
        <title>Genomic Encyclopedia of Type Strains, Phase IV (KMG-V): Genome sequencing to study the core and pangenomes of soil and plant-associated prokaryotes.</title>
        <authorList>
            <person name="Whitman W."/>
        </authorList>
    </citation>
    <scope>NUCLEOTIDE SEQUENCE</scope>
    <source>
        <strain evidence="8">16F</strain>
    </source>
</reference>
<comment type="similarity">
    <text evidence="2 6">Belongs to the class-I pyridoxal-phosphate-dependent aminotransferase family.</text>
</comment>
<dbReference type="Pfam" id="PF00155">
    <property type="entry name" value="Aminotran_1_2"/>
    <property type="match status" value="1"/>
</dbReference>
<keyword evidence="5" id="KW-0663">Pyridoxal phosphate</keyword>
<comment type="cofactor">
    <cofactor evidence="1 6">
        <name>pyridoxal 5'-phosphate</name>
        <dbReference type="ChEBI" id="CHEBI:597326"/>
    </cofactor>
</comment>
<evidence type="ECO:0000256" key="3">
    <source>
        <dbReference type="ARBA" id="ARBA00022576"/>
    </source>
</evidence>
<evidence type="ECO:0000313" key="8">
    <source>
        <dbReference type="EMBL" id="NRS93028.1"/>
    </source>
</evidence>
<keyword evidence="4 6" id="KW-0808">Transferase</keyword>
<dbReference type="InterPro" id="IPR015424">
    <property type="entry name" value="PyrdxlP-dep_Trfase"/>
</dbReference>
<sequence length="379" mass="42105">MSNKVREMKANGIDVISLTLGEPDFDVPDNIKAAAKTAIDQNFSHYSPVPGFLELRKAIASKLKRDNDLDFAPTQICVSNGAKQAISNILYSILNAGDQVILPVPFWVSYEEMVKMAGGKSVLIPTTIESEFKMTAAQLEAAITPNTKALLFSSPCNPSGSYYTLEELREIANIIVKYPKITVISDEIYEYINYESKHASIAIFPEIKDQVAVINGMSKGFAMTGWRIGYSACPEWLAKACEKIQGQTTSGANTIAQQASITALQEDQSHYEYMTNEFKKRRDLTFKLMQEISGFKITLPKSAFYLFPDISHYIGKTLDGTFIKDGDDFSMFILEKAHVGSVGGTSFGSPECIRFSYAASQKDLVEAMRRIKELMDKFV</sequence>
<dbReference type="EMBL" id="JABSNO010000015">
    <property type="protein sequence ID" value="NRS93028.1"/>
    <property type="molecule type" value="Genomic_DNA"/>
</dbReference>
<evidence type="ECO:0000256" key="2">
    <source>
        <dbReference type="ARBA" id="ARBA00007441"/>
    </source>
</evidence>
<dbReference type="Proteomes" id="UP000610746">
    <property type="component" value="Unassembled WGS sequence"/>
</dbReference>
<dbReference type="AlphaFoldDB" id="A0A8J8G7Q5"/>
<evidence type="ECO:0000256" key="4">
    <source>
        <dbReference type="ARBA" id="ARBA00022679"/>
    </source>
</evidence>
<dbReference type="Gene3D" id="3.40.640.10">
    <property type="entry name" value="Type I PLP-dependent aspartate aminotransferase-like (Major domain)"/>
    <property type="match status" value="1"/>
</dbReference>
<dbReference type="InterPro" id="IPR004838">
    <property type="entry name" value="NHTrfase_class1_PyrdxlP-BS"/>
</dbReference>
<evidence type="ECO:0000256" key="1">
    <source>
        <dbReference type="ARBA" id="ARBA00001933"/>
    </source>
</evidence>
<evidence type="ECO:0000313" key="9">
    <source>
        <dbReference type="Proteomes" id="UP000610746"/>
    </source>
</evidence>